<protein>
    <submittedName>
        <fullName evidence="2">Uncharacterized protein</fullName>
    </submittedName>
</protein>
<dbReference type="AlphaFoldDB" id="A0A2H5XF51"/>
<dbReference type="EMBL" id="BEHT01000039">
    <property type="protein sequence ID" value="GBC99819.1"/>
    <property type="molecule type" value="Genomic_DNA"/>
</dbReference>
<evidence type="ECO:0000313" key="3">
    <source>
        <dbReference type="Proteomes" id="UP000236173"/>
    </source>
</evidence>
<feature type="region of interest" description="Disordered" evidence="1">
    <location>
        <begin position="25"/>
        <end position="45"/>
    </location>
</feature>
<evidence type="ECO:0000256" key="1">
    <source>
        <dbReference type="SAM" id="MobiDB-lite"/>
    </source>
</evidence>
<sequence length="78" mass="9082">MDLTAEELFAPNATQHAYRRAALLSRQKKEKGERPSRNCRKGNSTKHKNLLTKVFRQKLKRITLIVSDIRTAWVYALN</sequence>
<accession>A0A2H5XF51</accession>
<evidence type="ECO:0000313" key="2">
    <source>
        <dbReference type="EMBL" id="GBC99819.1"/>
    </source>
</evidence>
<comment type="caution">
    <text evidence="2">The sequence shown here is derived from an EMBL/GenBank/DDBJ whole genome shotgun (WGS) entry which is preliminary data.</text>
</comment>
<name>A0A2H5XF51_9BACT</name>
<organism evidence="2 3">
    <name type="scientific">Candidatus Fervidibacter japonicus</name>
    <dbReference type="NCBI Taxonomy" id="2035412"/>
    <lineage>
        <taxon>Bacteria</taxon>
        <taxon>Candidatus Fervidibacterota</taxon>
        <taxon>Candidatus Fervidibacter</taxon>
    </lineage>
</organism>
<reference evidence="3" key="1">
    <citation type="submission" date="2017-09" db="EMBL/GenBank/DDBJ databases">
        <title>Metaegenomics of thermophilic ammonia-oxidizing enrichment culture.</title>
        <authorList>
            <person name="Kato S."/>
            <person name="Suzuki K."/>
        </authorList>
    </citation>
    <scope>NUCLEOTIDE SEQUENCE [LARGE SCALE GENOMIC DNA]</scope>
</reference>
<dbReference type="Proteomes" id="UP000236173">
    <property type="component" value="Unassembled WGS sequence"/>
</dbReference>
<gene>
    <name evidence="2" type="ORF">HRbin17_02350</name>
</gene>
<proteinExistence type="predicted"/>